<sequence>MTVNASAAESIETPYRSPTLSSFPSNASLEDLEKASDNEDLRIISSPSRGANYKTCAAEAVALLQIYSTTGSGSSSSFTNLGHSWLMITNLSGSTADIAGINVADGKSITASTWDESVDVSREYKGLWLNLDSKLNSNGINLQNVSIQLPLRQIDLDTVNSILKITINGAILTTALLSLQKFGIQLLVTAVKLTLEP</sequence>
<evidence type="ECO:0000313" key="2">
    <source>
        <dbReference type="Proteomes" id="UP000551316"/>
    </source>
</evidence>
<comment type="caution">
    <text evidence="1">The sequence shown here is derived from an EMBL/GenBank/DDBJ whole genome shotgun (WGS) entry which is preliminary data.</text>
</comment>
<dbReference type="Proteomes" id="UP000551316">
    <property type="component" value="Unassembled WGS sequence"/>
</dbReference>
<name>A0A7Y5EGK6_BIFLI</name>
<organism evidence="1 2">
    <name type="scientific">Bifidobacterium longum subsp. infantis</name>
    <dbReference type="NCBI Taxonomy" id="1682"/>
    <lineage>
        <taxon>Bacteria</taxon>
        <taxon>Bacillati</taxon>
        <taxon>Actinomycetota</taxon>
        <taxon>Actinomycetes</taxon>
        <taxon>Bifidobacteriales</taxon>
        <taxon>Bifidobacteriaceae</taxon>
        <taxon>Bifidobacterium</taxon>
    </lineage>
</organism>
<accession>A0A7Y5EGK6</accession>
<protein>
    <submittedName>
        <fullName evidence="1">Uncharacterized protein</fullName>
    </submittedName>
</protein>
<evidence type="ECO:0000313" key="1">
    <source>
        <dbReference type="EMBL" id="NQX51772.1"/>
    </source>
</evidence>
<gene>
    <name evidence="1" type="ORF">HNS28_10185</name>
</gene>
<proteinExistence type="predicted"/>
<dbReference type="EMBL" id="JABNND010000026">
    <property type="protein sequence ID" value="NQX51772.1"/>
    <property type="molecule type" value="Genomic_DNA"/>
</dbReference>
<reference evidence="1 2" key="1">
    <citation type="submission" date="2020-05" db="EMBL/GenBank/DDBJ databases">
        <title>Draft Genome Sequence of Bifidobacterium longum subsp. Infantis BI-G201, a Commercialization Strain.</title>
        <authorList>
            <person name="Song J."/>
            <person name="Xu Y."/>
            <person name="Han D."/>
            <person name="Teng Q."/>
            <person name="Jiang D."/>
            <person name="Liu Q."/>
        </authorList>
    </citation>
    <scope>NUCLEOTIDE SEQUENCE [LARGE SCALE GENOMIC DNA]</scope>
    <source>
        <strain evidence="1 2">BI-G201</strain>
    </source>
</reference>
<dbReference type="AlphaFoldDB" id="A0A7Y5EGK6"/>